<keyword evidence="2" id="KW-1185">Reference proteome</keyword>
<reference evidence="2" key="1">
    <citation type="submission" date="2016-10" db="EMBL/GenBank/DDBJ databases">
        <authorList>
            <person name="Varghese N."/>
            <person name="Submissions S."/>
        </authorList>
    </citation>
    <scope>NUCLEOTIDE SEQUENCE [LARGE SCALE GENOMIC DNA]</scope>
    <source>
        <strain evidence="2">DSM 25751</strain>
    </source>
</reference>
<dbReference type="InterPro" id="IPR000944">
    <property type="entry name" value="Tscrpt_reg_Rrf2"/>
</dbReference>
<dbReference type="SUPFAM" id="SSF46785">
    <property type="entry name" value="Winged helix' DNA-binding domain"/>
    <property type="match status" value="1"/>
</dbReference>
<dbReference type="EMBL" id="FNYW01000041">
    <property type="protein sequence ID" value="SEI97854.1"/>
    <property type="molecule type" value="Genomic_DNA"/>
</dbReference>
<gene>
    <name evidence="1" type="ORF">SAMN04488113_14117</name>
</gene>
<name>A0A1H6V4J3_9LACT</name>
<dbReference type="GO" id="GO:0003700">
    <property type="term" value="F:DNA-binding transcription factor activity"/>
    <property type="evidence" value="ECO:0007669"/>
    <property type="project" value="TreeGrafter"/>
</dbReference>
<dbReference type="RefSeq" id="WP_005237713.1">
    <property type="nucleotide sequence ID" value="NZ_FNYW01000041.1"/>
</dbReference>
<accession>A0A1H6V4J3</accession>
<dbReference type="GO" id="GO:0005829">
    <property type="term" value="C:cytosol"/>
    <property type="evidence" value="ECO:0007669"/>
    <property type="project" value="TreeGrafter"/>
</dbReference>
<dbReference type="Gene3D" id="1.10.10.10">
    <property type="entry name" value="Winged helix-like DNA-binding domain superfamily/Winged helix DNA-binding domain"/>
    <property type="match status" value="1"/>
</dbReference>
<evidence type="ECO:0000313" key="1">
    <source>
        <dbReference type="EMBL" id="SEI97854.1"/>
    </source>
</evidence>
<dbReference type="PROSITE" id="PS51197">
    <property type="entry name" value="HTH_RRF2_2"/>
    <property type="match status" value="1"/>
</dbReference>
<organism evidence="1 2">
    <name type="scientific">Alkalibacterium gilvum</name>
    <dbReference type="NCBI Taxonomy" id="1130080"/>
    <lineage>
        <taxon>Bacteria</taxon>
        <taxon>Bacillati</taxon>
        <taxon>Bacillota</taxon>
        <taxon>Bacilli</taxon>
        <taxon>Lactobacillales</taxon>
        <taxon>Carnobacteriaceae</taxon>
        <taxon>Alkalibacterium</taxon>
    </lineage>
</organism>
<dbReference type="InterPro" id="IPR036388">
    <property type="entry name" value="WH-like_DNA-bd_sf"/>
</dbReference>
<proteinExistence type="predicted"/>
<protein>
    <submittedName>
        <fullName evidence="1">Rrf2 family protein</fullName>
    </submittedName>
</protein>
<dbReference type="Proteomes" id="UP000198564">
    <property type="component" value="Unassembled WGS sequence"/>
</dbReference>
<dbReference type="PANTHER" id="PTHR33221:SF15">
    <property type="entry name" value="HTH-TYPE TRANSCRIPTIONAL REGULATOR YWGB-RELATED"/>
    <property type="match status" value="1"/>
</dbReference>
<dbReference type="PANTHER" id="PTHR33221">
    <property type="entry name" value="WINGED HELIX-TURN-HELIX TRANSCRIPTIONAL REGULATOR, RRF2 FAMILY"/>
    <property type="match status" value="1"/>
</dbReference>
<dbReference type="AlphaFoldDB" id="A0A1H6V4J3"/>
<evidence type="ECO:0000313" key="2">
    <source>
        <dbReference type="Proteomes" id="UP000198564"/>
    </source>
</evidence>
<dbReference type="InterPro" id="IPR036390">
    <property type="entry name" value="WH_DNA-bd_sf"/>
</dbReference>
<dbReference type="OrthoDB" id="3242805at2"/>
<dbReference type="STRING" id="1130080.SAMN04488113_14117"/>
<dbReference type="Pfam" id="PF02082">
    <property type="entry name" value="Rrf2"/>
    <property type="match status" value="1"/>
</dbReference>
<sequence>MSEFTIAVHGLVYLGHNNSIFTSEALAENICTNPVRVRRVLAKCRKKGLVQTKKGVHGGYFLTDNLEAITLKNVYEAIKIPIIQNTWHSGYINEQCMISSGMSEAMDDLYDELNKDAVAKLATITLKDMEVKLYAIQNERGTKI</sequence>